<dbReference type="EMBL" id="JAYFUM010000024">
    <property type="protein sequence ID" value="MEA5141179.1"/>
    <property type="molecule type" value="Genomic_DNA"/>
</dbReference>
<accession>A0ABU5QE95</accession>
<evidence type="ECO:0000313" key="2">
    <source>
        <dbReference type="Proteomes" id="UP001302949"/>
    </source>
</evidence>
<proteinExistence type="predicted"/>
<dbReference type="GO" id="GO:0016757">
    <property type="term" value="F:glycosyltransferase activity"/>
    <property type="evidence" value="ECO:0007669"/>
    <property type="project" value="UniProtKB-KW"/>
</dbReference>
<dbReference type="EC" id="2.4.-.-" evidence="1"/>
<gene>
    <name evidence="1" type="ORF">VB248_18650</name>
</gene>
<keyword evidence="1" id="KW-0808">Transferase</keyword>
<keyword evidence="1" id="KW-0328">Glycosyltransferase</keyword>
<organism evidence="1 2">
    <name type="scientific">Arcicella rigui</name>
    <dbReference type="NCBI Taxonomy" id="797020"/>
    <lineage>
        <taxon>Bacteria</taxon>
        <taxon>Pseudomonadati</taxon>
        <taxon>Bacteroidota</taxon>
        <taxon>Cytophagia</taxon>
        <taxon>Cytophagales</taxon>
        <taxon>Flectobacillaceae</taxon>
        <taxon>Arcicella</taxon>
    </lineage>
</organism>
<dbReference type="SUPFAM" id="SSF53448">
    <property type="entry name" value="Nucleotide-diphospho-sugar transferases"/>
    <property type="match status" value="1"/>
</dbReference>
<name>A0ABU5QE95_9BACT</name>
<dbReference type="InterPro" id="IPR029044">
    <property type="entry name" value="Nucleotide-diphossugar_trans"/>
</dbReference>
<protein>
    <submittedName>
        <fullName evidence="1">Glycosyltransferase</fullName>
        <ecNumber evidence="1">2.4.-.-</ecNumber>
    </submittedName>
</protein>
<sequence>MSLLKLAPIVLFVYNRPKHTELTLNALYNNKLASESTLYIYSDGLKENASHETIIQVSEVRSVIRKQQWCKKVVIIESDKNKGLAESIKNGVSEVIKQHGKVIVMEDDLITSTAFLTYMNKALDYYQKRMSVFSISGYNLPPNKMPIPDDYDYDVYASLRNGSWGWATWEDRWNQVDWSVSNFKVISKNQPLQDAFNRRGDDVYPMLESQQSGKLNIWSIQFTVAHFENHAVSIVPTVSYVDNIGLDGTGENCKPNLSLRNRGLNENEDIKFLDILYEDKRIINAFYSANCSLKRPLWQKIINRLSRIIGGKNVFVIKRKVFS</sequence>
<dbReference type="Proteomes" id="UP001302949">
    <property type="component" value="Unassembled WGS sequence"/>
</dbReference>
<keyword evidence="2" id="KW-1185">Reference proteome</keyword>
<dbReference type="Gene3D" id="3.90.550.10">
    <property type="entry name" value="Spore Coat Polysaccharide Biosynthesis Protein SpsA, Chain A"/>
    <property type="match status" value="1"/>
</dbReference>
<comment type="caution">
    <text evidence="1">The sequence shown here is derived from an EMBL/GenBank/DDBJ whole genome shotgun (WGS) entry which is preliminary data.</text>
</comment>
<reference evidence="1 2" key="1">
    <citation type="submission" date="2023-12" db="EMBL/GenBank/DDBJ databases">
        <title>Novel species of the genus Arcicella isolated from rivers.</title>
        <authorList>
            <person name="Lu H."/>
        </authorList>
    </citation>
    <scope>NUCLEOTIDE SEQUENCE [LARGE SCALE GENOMIC DNA]</scope>
    <source>
        <strain evidence="1 2">KCTC 23307</strain>
    </source>
</reference>
<dbReference type="RefSeq" id="WP_323298336.1">
    <property type="nucleotide sequence ID" value="NZ_JAYFUM010000024.1"/>
</dbReference>
<evidence type="ECO:0000313" key="1">
    <source>
        <dbReference type="EMBL" id="MEA5141179.1"/>
    </source>
</evidence>